<dbReference type="EMBL" id="CP064815">
    <property type="protein sequence ID" value="QPG76335.1"/>
    <property type="molecule type" value="Genomic_DNA"/>
</dbReference>
<protein>
    <recommendedName>
        <fullName evidence="5 6">Peroxin/Ferlin domain-containing protein</fullName>
    </recommendedName>
</protein>
<dbReference type="RefSeq" id="XP_038779900.1">
    <property type="nucleotide sequence ID" value="XM_038923972.1"/>
</dbReference>
<evidence type="ECO:0000313" key="8">
    <source>
        <dbReference type="Proteomes" id="UP000662931"/>
    </source>
</evidence>
<dbReference type="InterPro" id="IPR010482">
    <property type="entry name" value="TECPR1-like_DysF"/>
</dbReference>
<feature type="domain" description="Peroxin/Ferlin" evidence="6">
    <location>
        <begin position="100"/>
        <end position="133"/>
    </location>
</feature>
<evidence type="ECO:0000313" key="7">
    <source>
        <dbReference type="EMBL" id="QPG76335.1"/>
    </source>
</evidence>
<dbReference type="OrthoDB" id="5586090at2759"/>
<evidence type="ECO:0000256" key="1">
    <source>
        <dbReference type="ARBA" id="ARBA00004127"/>
    </source>
</evidence>
<keyword evidence="2" id="KW-0812">Transmembrane</keyword>
<evidence type="ECO:0000256" key="4">
    <source>
        <dbReference type="ARBA" id="ARBA00023136"/>
    </source>
</evidence>
<dbReference type="GeneID" id="62197121"/>
<evidence type="ECO:0000259" key="6">
    <source>
        <dbReference type="SMART" id="SM00694"/>
    </source>
</evidence>
<organism evidence="7 8">
    <name type="scientific">Eeniella nana</name>
    <name type="common">Yeast</name>
    <name type="synonym">Brettanomyces nanus</name>
    <dbReference type="NCBI Taxonomy" id="13502"/>
    <lineage>
        <taxon>Eukaryota</taxon>
        <taxon>Fungi</taxon>
        <taxon>Dikarya</taxon>
        <taxon>Ascomycota</taxon>
        <taxon>Saccharomycotina</taxon>
        <taxon>Pichiomycetes</taxon>
        <taxon>Pichiales</taxon>
        <taxon>Pichiaceae</taxon>
        <taxon>Brettanomyces</taxon>
    </lineage>
</organism>
<accession>A0A875S7U3</accession>
<evidence type="ECO:0000256" key="2">
    <source>
        <dbReference type="ARBA" id="ARBA00022692"/>
    </source>
</evidence>
<sequence>MKYRVKSSNKFGSKVVEFEVFENQRRWFGVGWSDSLLPIERQHYTNEYLKQCCDTLDSYNFPNLPEMSGLSELSEKHPWKWMDEHWKIDREFCKGKDPDGWIYYDNTWGGMSYQDSISKFTRTRRLIRRALLKLV</sequence>
<dbReference type="Proteomes" id="UP000662931">
    <property type="component" value="Chromosome 4"/>
</dbReference>
<evidence type="ECO:0000256" key="3">
    <source>
        <dbReference type="ARBA" id="ARBA00022989"/>
    </source>
</evidence>
<dbReference type="Pfam" id="PF06398">
    <property type="entry name" value="Pex24p"/>
    <property type="match status" value="1"/>
</dbReference>
<dbReference type="InterPro" id="IPR006614">
    <property type="entry name" value="Peroxin/Ferlin"/>
</dbReference>
<dbReference type="SMART" id="SM00693">
    <property type="entry name" value="DysFN"/>
    <property type="match status" value="1"/>
</dbReference>
<dbReference type="AlphaFoldDB" id="A0A875S7U3"/>
<name>A0A875S7U3_EENNA</name>
<keyword evidence="8" id="KW-1185">Reference proteome</keyword>
<feature type="domain" description="Peroxin/Ferlin" evidence="5">
    <location>
        <begin position="13"/>
        <end position="89"/>
    </location>
</feature>
<reference evidence="7" key="1">
    <citation type="submission" date="2020-10" db="EMBL/GenBank/DDBJ databases">
        <authorList>
            <person name="Roach M.J.R."/>
        </authorList>
    </citation>
    <scope>NUCLEOTIDE SEQUENCE</scope>
    <source>
        <strain evidence="7">CBS 1945</strain>
    </source>
</reference>
<gene>
    <name evidence="7" type="ORF">FOA43_003721</name>
</gene>
<dbReference type="PANTHER" id="PTHR31679:SF2">
    <property type="entry name" value="PEROXISOMAL MEMBRANE PROTEIN PEX30-RELATED"/>
    <property type="match status" value="1"/>
</dbReference>
<evidence type="ECO:0000259" key="5">
    <source>
        <dbReference type="SMART" id="SM00693"/>
    </source>
</evidence>
<dbReference type="PANTHER" id="PTHR31679">
    <property type="entry name" value="PEROXISOMAL MEMBRANE PROTEIN PEX30-RELATED"/>
    <property type="match status" value="1"/>
</dbReference>
<proteinExistence type="predicted"/>
<dbReference type="GO" id="GO:0012505">
    <property type="term" value="C:endomembrane system"/>
    <property type="evidence" value="ECO:0007669"/>
    <property type="project" value="UniProtKB-SubCell"/>
</dbReference>
<dbReference type="GO" id="GO:0007031">
    <property type="term" value="P:peroxisome organization"/>
    <property type="evidence" value="ECO:0007669"/>
    <property type="project" value="UniProtKB-ARBA"/>
</dbReference>
<keyword evidence="4" id="KW-0472">Membrane</keyword>
<dbReference type="KEGG" id="bnn:FOA43_003721"/>
<dbReference type="InterPro" id="IPR052646">
    <property type="entry name" value="Peroxisomal_PEX28-32"/>
</dbReference>
<keyword evidence="3" id="KW-1133">Transmembrane helix</keyword>
<comment type="subcellular location">
    <subcellularLocation>
        <location evidence="1">Endomembrane system</location>
        <topology evidence="1">Multi-pass membrane protein</topology>
    </subcellularLocation>
</comment>
<dbReference type="SMART" id="SM00694">
    <property type="entry name" value="DysFC"/>
    <property type="match status" value="1"/>
</dbReference>
<dbReference type="GO" id="GO:0005778">
    <property type="term" value="C:peroxisomal membrane"/>
    <property type="evidence" value="ECO:0007669"/>
    <property type="project" value="TreeGrafter"/>
</dbReference>